<reference evidence="2 3" key="1">
    <citation type="submission" date="2019-07" db="EMBL/GenBank/DDBJ databases">
        <title>Finished genome of Venturia effusa.</title>
        <authorList>
            <person name="Young C.A."/>
            <person name="Cox M.P."/>
            <person name="Ganley A.R.D."/>
            <person name="David W.J."/>
        </authorList>
    </citation>
    <scope>NUCLEOTIDE SEQUENCE [LARGE SCALE GENOMIC DNA]</scope>
    <source>
        <strain evidence="3">albino</strain>
    </source>
</reference>
<evidence type="ECO:0000313" key="2">
    <source>
        <dbReference type="EMBL" id="QDS75927.1"/>
    </source>
</evidence>
<proteinExistence type="predicted"/>
<dbReference type="Proteomes" id="UP000316270">
    <property type="component" value="Chromosome 14"/>
</dbReference>
<name>A0A517LJY1_9PEZI</name>
<dbReference type="AlphaFoldDB" id="A0A517LJY1"/>
<keyword evidence="3" id="KW-1185">Reference proteome</keyword>
<dbReference type="EMBL" id="CP042198">
    <property type="protein sequence ID" value="QDS75927.1"/>
    <property type="molecule type" value="Genomic_DNA"/>
</dbReference>
<evidence type="ECO:0000313" key="3">
    <source>
        <dbReference type="Proteomes" id="UP000316270"/>
    </source>
</evidence>
<feature type="chain" id="PRO_5022049341" evidence="1">
    <location>
        <begin position="20"/>
        <end position="139"/>
    </location>
</feature>
<evidence type="ECO:0000256" key="1">
    <source>
        <dbReference type="SAM" id="SignalP"/>
    </source>
</evidence>
<sequence>MFSIIAIQIILLLIGFISASPVAQADPTRHNPCPYALVSQQATRTGHVYPQVTWTDKPDNTVSYPLKFDAVNLVAPSPASCMMVQGMPYCLEVAAHSMANNIWKGLGSNAVAANVCPTPAWNTVGIAQVKATPFPGLQQ</sequence>
<feature type="signal peptide" evidence="1">
    <location>
        <begin position="1"/>
        <end position="19"/>
    </location>
</feature>
<protein>
    <submittedName>
        <fullName evidence="2">Uncharacterized protein</fullName>
    </submittedName>
</protein>
<organism evidence="2 3">
    <name type="scientific">Venturia effusa</name>
    <dbReference type="NCBI Taxonomy" id="50376"/>
    <lineage>
        <taxon>Eukaryota</taxon>
        <taxon>Fungi</taxon>
        <taxon>Dikarya</taxon>
        <taxon>Ascomycota</taxon>
        <taxon>Pezizomycotina</taxon>
        <taxon>Dothideomycetes</taxon>
        <taxon>Pleosporomycetidae</taxon>
        <taxon>Venturiales</taxon>
        <taxon>Venturiaceae</taxon>
        <taxon>Venturia</taxon>
    </lineage>
</organism>
<gene>
    <name evidence="2" type="ORF">FKW77_002986</name>
</gene>
<dbReference type="OrthoDB" id="3910738at2759"/>
<keyword evidence="1" id="KW-0732">Signal</keyword>
<accession>A0A517LJY1</accession>